<evidence type="ECO:0000313" key="1">
    <source>
        <dbReference type="EMBL" id="URD99994.1"/>
    </source>
</evidence>
<organism evidence="1 2">
    <name type="scientific">Musa troglodytarum</name>
    <name type="common">fe'i banana</name>
    <dbReference type="NCBI Taxonomy" id="320322"/>
    <lineage>
        <taxon>Eukaryota</taxon>
        <taxon>Viridiplantae</taxon>
        <taxon>Streptophyta</taxon>
        <taxon>Embryophyta</taxon>
        <taxon>Tracheophyta</taxon>
        <taxon>Spermatophyta</taxon>
        <taxon>Magnoliopsida</taxon>
        <taxon>Liliopsida</taxon>
        <taxon>Zingiberales</taxon>
        <taxon>Musaceae</taxon>
        <taxon>Musa</taxon>
    </lineage>
</organism>
<dbReference type="AlphaFoldDB" id="A0A9E7FPF6"/>
<evidence type="ECO:0000313" key="2">
    <source>
        <dbReference type="Proteomes" id="UP001055439"/>
    </source>
</evidence>
<name>A0A9E7FPF6_9LILI</name>
<reference evidence="1" key="1">
    <citation type="submission" date="2022-05" db="EMBL/GenBank/DDBJ databases">
        <title>The Musa troglodytarum L. genome provides insights into the mechanism of non-climacteric behaviour and enrichment of carotenoids.</title>
        <authorList>
            <person name="Wang J."/>
        </authorList>
    </citation>
    <scope>NUCLEOTIDE SEQUENCE</scope>
    <source>
        <tissue evidence="1">Leaf</tissue>
    </source>
</reference>
<protein>
    <submittedName>
        <fullName evidence="1">Uncharacterized protein</fullName>
    </submittedName>
</protein>
<accession>A0A9E7FPF6</accession>
<keyword evidence="2" id="KW-1185">Reference proteome</keyword>
<dbReference type="Proteomes" id="UP001055439">
    <property type="component" value="Chromosome 4"/>
</dbReference>
<gene>
    <name evidence="1" type="ORF">MUK42_33773</name>
</gene>
<sequence length="64" mass="7729">MAEEWSTRRCKDREVCPQHHHWLIFPGYHLNKSMMRISTQLMENPRDGCLRVQILCITDQVLYL</sequence>
<dbReference type="EMBL" id="CP097506">
    <property type="protein sequence ID" value="URD99994.1"/>
    <property type="molecule type" value="Genomic_DNA"/>
</dbReference>
<proteinExistence type="predicted"/>